<dbReference type="EMBL" id="NOXU01000022">
    <property type="protein sequence ID" value="OYQ36415.1"/>
    <property type="molecule type" value="Genomic_DNA"/>
</dbReference>
<organism evidence="8 9">
    <name type="scientific">Niveispirillum lacus</name>
    <dbReference type="NCBI Taxonomy" id="1981099"/>
    <lineage>
        <taxon>Bacteria</taxon>
        <taxon>Pseudomonadati</taxon>
        <taxon>Pseudomonadota</taxon>
        <taxon>Alphaproteobacteria</taxon>
        <taxon>Rhodospirillales</taxon>
        <taxon>Azospirillaceae</taxon>
        <taxon>Niveispirillum</taxon>
    </lineage>
</organism>
<name>A0A255Z684_9PROT</name>
<dbReference type="PROSITE" id="PS01039">
    <property type="entry name" value="SBP_BACTERIAL_3"/>
    <property type="match status" value="1"/>
</dbReference>
<dbReference type="GO" id="GO:0030313">
    <property type="term" value="C:cell envelope"/>
    <property type="evidence" value="ECO:0007669"/>
    <property type="project" value="UniProtKB-SubCell"/>
</dbReference>
<dbReference type="InterPro" id="IPR001638">
    <property type="entry name" value="Solute-binding_3/MltF_N"/>
</dbReference>
<comment type="caution">
    <text evidence="8">The sequence shown here is derived from an EMBL/GenBank/DDBJ whole genome shotgun (WGS) entry which is preliminary data.</text>
</comment>
<dbReference type="PANTHER" id="PTHR35936:SF19">
    <property type="entry name" value="AMINO-ACID-BINDING PROTEIN YXEM-RELATED"/>
    <property type="match status" value="1"/>
</dbReference>
<accession>A0A255Z684</accession>
<evidence type="ECO:0000256" key="2">
    <source>
        <dbReference type="ARBA" id="ARBA00010333"/>
    </source>
</evidence>
<dbReference type="SMART" id="SM00062">
    <property type="entry name" value="PBPb"/>
    <property type="match status" value="1"/>
</dbReference>
<evidence type="ECO:0000256" key="1">
    <source>
        <dbReference type="ARBA" id="ARBA00004196"/>
    </source>
</evidence>
<evidence type="ECO:0000259" key="6">
    <source>
        <dbReference type="SMART" id="SM00062"/>
    </source>
</evidence>
<reference evidence="8 9" key="1">
    <citation type="submission" date="2017-07" db="EMBL/GenBank/DDBJ databases">
        <title>Niveispirillum cyanobacteriorum sp. nov., isolated from cyanobacterial aggregates in a eutrophic lake.</title>
        <authorList>
            <person name="Cai H."/>
        </authorList>
    </citation>
    <scope>NUCLEOTIDE SEQUENCE [LARGE SCALE GENOMIC DNA]</scope>
    <source>
        <strain evidence="9">TH1-14</strain>
    </source>
</reference>
<evidence type="ECO:0000256" key="3">
    <source>
        <dbReference type="ARBA" id="ARBA00022729"/>
    </source>
</evidence>
<dbReference type="InterPro" id="IPR001320">
    <property type="entry name" value="Iontro_rcpt_C"/>
</dbReference>
<comment type="subcellular location">
    <subcellularLocation>
        <location evidence="1">Cell envelope</location>
    </subcellularLocation>
</comment>
<keyword evidence="9" id="KW-1185">Reference proteome</keyword>
<keyword evidence="3 5" id="KW-0732">Signal</keyword>
<dbReference type="InterPro" id="IPR018313">
    <property type="entry name" value="SBP_3_CS"/>
</dbReference>
<comment type="similarity">
    <text evidence="2 4">Belongs to the bacterial solute-binding protein 3 family.</text>
</comment>
<protein>
    <recommendedName>
        <fullName evidence="10">Solute-binding protein family 3/N-terminal domain-containing protein</fullName>
    </recommendedName>
</protein>
<dbReference type="SMART" id="SM00079">
    <property type="entry name" value="PBPe"/>
    <property type="match status" value="1"/>
</dbReference>
<feature type="signal peptide" evidence="5">
    <location>
        <begin position="1"/>
        <end position="21"/>
    </location>
</feature>
<dbReference type="SUPFAM" id="SSF53850">
    <property type="entry name" value="Periplasmic binding protein-like II"/>
    <property type="match status" value="1"/>
</dbReference>
<dbReference type="GO" id="GO:0016020">
    <property type="term" value="C:membrane"/>
    <property type="evidence" value="ECO:0007669"/>
    <property type="project" value="InterPro"/>
</dbReference>
<proteinExistence type="inferred from homology"/>
<evidence type="ECO:0000256" key="5">
    <source>
        <dbReference type="SAM" id="SignalP"/>
    </source>
</evidence>
<dbReference type="AlphaFoldDB" id="A0A255Z684"/>
<sequence length="300" mass="32127">MIRPSGGVELMKKLMAALALASVMALSGCGKEEAKQAAPAPGGIPNPLRVATEGAYPPYNMVDASGNLIGFEIDMMKDVCKRMGTECQFIAQAWDGMIPALQAGRFDAIVAGMSITEERLAAVDFSKGYTTTPAYLVSTNANPLQEADYGIERIDLTEISPDEQAALDKIKGLLKGKVLGVQTSTIHANFADTYLADVVDIRRYETQENLALDLQTGRVEVGLADAITWNAFLQRPEGKDFSYFGPGFDGGLFGRGQGIAIAKGRPELLAALDKAIADMKADGTMKNLSVQWFGFDSSMP</sequence>
<dbReference type="GO" id="GO:0015276">
    <property type="term" value="F:ligand-gated monoatomic ion channel activity"/>
    <property type="evidence" value="ECO:0007669"/>
    <property type="project" value="InterPro"/>
</dbReference>
<dbReference type="Proteomes" id="UP000216998">
    <property type="component" value="Unassembled WGS sequence"/>
</dbReference>
<evidence type="ECO:0000259" key="7">
    <source>
        <dbReference type="SMART" id="SM00079"/>
    </source>
</evidence>
<dbReference type="PROSITE" id="PS51257">
    <property type="entry name" value="PROKAR_LIPOPROTEIN"/>
    <property type="match status" value="1"/>
</dbReference>
<evidence type="ECO:0000313" key="9">
    <source>
        <dbReference type="Proteomes" id="UP000216998"/>
    </source>
</evidence>
<dbReference type="Pfam" id="PF00497">
    <property type="entry name" value="SBP_bac_3"/>
    <property type="match status" value="1"/>
</dbReference>
<feature type="chain" id="PRO_5013259649" description="Solute-binding protein family 3/N-terminal domain-containing protein" evidence="5">
    <location>
        <begin position="22"/>
        <end position="300"/>
    </location>
</feature>
<evidence type="ECO:0008006" key="10">
    <source>
        <dbReference type="Google" id="ProtNLM"/>
    </source>
</evidence>
<gene>
    <name evidence="8" type="ORF">CHU95_04065</name>
</gene>
<dbReference type="RefSeq" id="WP_094454000.1">
    <property type="nucleotide sequence ID" value="NZ_NOXU01000022.1"/>
</dbReference>
<dbReference type="Gene3D" id="3.40.190.10">
    <property type="entry name" value="Periplasmic binding protein-like II"/>
    <property type="match status" value="2"/>
</dbReference>
<dbReference type="PANTHER" id="PTHR35936">
    <property type="entry name" value="MEMBRANE-BOUND LYTIC MUREIN TRANSGLYCOSYLASE F"/>
    <property type="match status" value="1"/>
</dbReference>
<evidence type="ECO:0000256" key="4">
    <source>
        <dbReference type="RuleBase" id="RU003744"/>
    </source>
</evidence>
<dbReference type="OrthoDB" id="9807134at2"/>
<evidence type="ECO:0000313" key="8">
    <source>
        <dbReference type="EMBL" id="OYQ36415.1"/>
    </source>
</evidence>
<feature type="domain" description="Solute-binding protein family 3/N-terminal" evidence="6">
    <location>
        <begin position="47"/>
        <end position="296"/>
    </location>
</feature>
<feature type="domain" description="Ionotropic glutamate receptor C-terminal" evidence="7">
    <location>
        <begin position="47"/>
        <end position="295"/>
    </location>
</feature>